<dbReference type="PANTHER" id="PTHR20854">
    <property type="entry name" value="INOSITOL MONOPHOSPHATASE"/>
    <property type="match status" value="1"/>
</dbReference>
<name>A0A382XWY4_9ZZZZ</name>
<dbReference type="InterPro" id="IPR033942">
    <property type="entry name" value="IMPase"/>
</dbReference>
<dbReference type="GO" id="GO:0046872">
    <property type="term" value="F:metal ion binding"/>
    <property type="evidence" value="ECO:0007669"/>
    <property type="project" value="UniProtKB-KW"/>
</dbReference>
<evidence type="ECO:0000256" key="1">
    <source>
        <dbReference type="ARBA" id="ARBA00001946"/>
    </source>
</evidence>
<dbReference type="SUPFAM" id="SSF56655">
    <property type="entry name" value="Carbohydrate phosphatase"/>
    <property type="match status" value="1"/>
</dbReference>
<evidence type="ECO:0000256" key="3">
    <source>
        <dbReference type="ARBA" id="ARBA00022801"/>
    </source>
</evidence>
<dbReference type="PRINTS" id="PR00377">
    <property type="entry name" value="IMPHPHTASES"/>
</dbReference>
<dbReference type="InterPro" id="IPR000760">
    <property type="entry name" value="Inositol_monophosphatase-like"/>
</dbReference>
<gene>
    <name evidence="5" type="ORF">METZ01_LOCUS428481</name>
</gene>
<dbReference type="AlphaFoldDB" id="A0A382XWY4"/>
<protein>
    <recommendedName>
        <fullName evidence="6">Inositol-1-monophosphatase</fullName>
    </recommendedName>
</protein>
<dbReference type="PANTHER" id="PTHR20854:SF17">
    <property type="entry name" value="PHOSPHATASE IMPL1, CHLOROPLASTIC"/>
    <property type="match status" value="1"/>
</dbReference>
<dbReference type="GO" id="GO:0008934">
    <property type="term" value="F:inositol monophosphate 1-phosphatase activity"/>
    <property type="evidence" value="ECO:0007669"/>
    <property type="project" value="InterPro"/>
</dbReference>
<dbReference type="GO" id="GO:0007165">
    <property type="term" value="P:signal transduction"/>
    <property type="evidence" value="ECO:0007669"/>
    <property type="project" value="TreeGrafter"/>
</dbReference>
<dbReference type="Gene3D" id="3.30.540.10">
    <property type="entry name" value="Fructose-1,6-Bisphosphatase, subunit A, domain 1"/>
    <property type="match status" value="1"/>
</dbReference>
<comment type="cofactor">
    <cofactor evidence="1">
        <name>Mg(2+)</name>
        <dbReference type="ChEBI" id="CHEBI:18420"/>
    </cofactor>
</comment>
<dbReference type="InterPro" id="IPR020583">
    <property type="entry name" value="Inositol_monoP_metal-BS"/>
</dbReference>
<organism evidence="5">
    <name type="scientific">marine metagenome</name>
    <dbReference type="NCBI Taxonomy" id="408172"/>
    <lineage>
        <taxon>unclassified sequences</taxon>
        <taxon>metagenomes</taxon>
        <taxon>ecological metagenomes</taxon>
    </lineage>
</organism>
<feature type="non-terminal residue" evidence="5">
    <location>
        <position position="213"/>
    </location>
</feature>
<keyword evidence="3" id="KW-0378">Hydrolase</keyword>
<dbReference type="PROSITE" id="PS00629">
    <property type="entry name" value="IMP_1"/>
    <property type="match status" value="1"/>
</dbReference>
<proteinExistence type="predicted"/>
<dbReference type="FunFam" id="3.30.540.10:FF:000003">
    <property type="entry name" value="Inositol-1-monophosphatase"/>
    <property type="match status" value="1"/>
</dbReference>
<reference evidence="5" key="1">
    <citation type="submission" date="2018-05" db="EMBL/GenBank/DDBJ databases">
        <authorList>
            <person name="Lanie J.A."/>
            <person name="Ng W.-L."/>
            <person name="Kazmierczak K.M."/>
            <person name="Andrzejewski T.M."/>
            <person name="Davidsen T.M."/>
            <person name="Wayne K.J."/>
            <person name="Tettelin H."/>
            <person name="Glass J.I."/>
            <person name="Rusch D."/>
            <person name="Podicherti R."/>
            <person name="Tsui H.-C.T."/>
            <person name="Winkler M.E."/>
        </authorList>
    </citation>
    <scope>NUCLEOTIDE SEQUENCE</scope>
</reference>
<dbReference type="Gene3D" id="3.40.190.80">
    <property type="match status" value="1"/>
</dbReference>
<keyword evidence="4" id="KW-0460">Magnesium</keyword>
<accession>A0A382XWY4</accession>
<sequence length="213" mass="23858">MPDIHHILEVAKDAVLSSSEIIFNSIDRPKIVDYKGKSNLVTQTDRESEENIKSIISKSFPDHGILGEETGDTKSNSPYLWVIDPLDGTTNFVHNYPSYAVSIGVLYEEQPIVGVVMELPIKKMYFSVKNEGAYCGTERISVSTISDLSQSLLVTGFGYDHGKLWEDNMRLFKHFTNITQGVRRLGAASVDLCHVASGKVDGFWEFDLHPWDT</sequence>
<dbReference type="Pfam" id="PF00459">
    <property type="entry name" value="Inositol_P"/>
    <property type="match status" value="1"/>
</dbReference>
<dbReference type="GO" id="GO:0006020">
    <property type="term" value="P:inositol metabolic process"/>
    <property type="evidence" value="ECO:0007669"/>
    <property type="project" value="TreeGrafter"/>
</dbReference>
<evidence type="ECO:0008006" key="6">
    <source>
        <dbReference type="Google" id="ProtNLM"/>
    </source>
</evidence>
<evidence type="ECO:0000256" key="2">
    <source>
        <dbReference type="ARBA" id="ARBA00022723"/>
    </source>
</evidence>
<dbReference type="EMBL" id="UINC01171192">
    <property type="protein sequence ID" value="SVD75627.1"/>
    <property type="molecule type" value="Genomic_DNA"/>
</dbReference>
<dbReference type="CDD" id="cd01639">
    <property type="entry name" value="IMPase"/>
    <property type="match status" value="1"/>
</dbReference>
<keyword evidence="2" id="KW-0479">Metal-binding</keyword>
<evidence type="ECO:0000313" key="5">
    <source>
        <dbReference type="EMBL" id="SVD75627.1"/>
    </source>
</evidence>
<evidence type="ECO:0000256" key="4">
    <source>
        <dbReference type="ARBA" id="ARBA00022842"/>
    </source>
</evidence>